<dbReference type="Proteomes" id="UP000700706">
    <property type="component" value="Unassembled WGS sequence"/>
</dbReference>
<proteinExistence type="predicted"/>
<dbReference type="EMBL" id="JAEKLZ010000405">
    <property type="protein sequence ID" value="MBW8728421.1"/>
    <property type="molecule type" value="Genomic_DNA"/>
</dbReference>
<accession>A0A952KK28</accession>
<reference evidence="1" key="1">
    <citation type="submission" date="2020-06" db="EMBL/GenBank/DDBJ databases">
        <title>Stable isotope informed genome-resolved metagenomics uncovers potential trophic interactions in rhizosphere soil.</title>
        <authorList>
            <person name="Starr E.P."/>
            <person name="Shi S."/>
            <person name="Blazewicz S.J."/>
            <person name="Koch B.J."/>
            <person name="Probst A.J."/>
            <person name="Hungate B.A."/>
            <person name="Pett-Ridge J."/>
            <person name="Firestone M.K."/>
            <person name="Banfield J.F."/>
        </authorList>
    </citation>
    <scope>NUCLEOTIDE SEQUENCE</scope>
    <source>
        <strain evidence="1">YM_69_17</strain>
    </source>
</reference>
<protein>
    <submittedName>
        <fullName evidence="1">Uncharacterized protein</fullName>
    </submittedName>
</protein>
<organism evidence="1 2">
    <name type="scientific">Inquilinus limosus</name>
    <dbReference type="NCBI Taxonomy" id="171674"/>
    <lineage>
        <taxon>Bacteria</taxon>
        <taxon>Pseudomonadati</taxon>
        <taxon>Pseudomonadota</taxon>
        <taxon>Alphaproteobacteria</taxon>
        <taxon>Rhodospirillales</taxon>
        <taxon>Rhodospirillaceae</taxon>
        <taxon>Inquilinus</taxon>
    </lineage>
</organism>
<evidence type="ECO:0000313" key="1">
    <source>
        <dbReference type="EMBL" id="MBW8728421.1"/>
    </source>
</evidence>
<gene>
    <name evidence="1" type="ORF">JF625_25175</name>
</gene>
<sequence length="58" mass="6687">MRPIRDIRSQSDLEEAVRRCELRWRALEQGLREDEIAALLSLGLDRAEAQLFALGPHD</sequence>
<comment type="caution">
    <text evidence="1">The sequence shown here is derived from an EMBL/GenBank/DDBJ whole genome shotgun (WGS) entry which is preliminary data.</text>
</comment>
<name>A0A952KK28_9PROT</name>
<dbReference type="AlphaFoldDB" id="A0A952KK28"/>
<evidence type="ECO:0000313" key="2">
    <source>
        <dbReference type="Proteomes" id="UP000700706"/>
    </source>
</evidence>